<evidence type="ECO:0000256" key="7">
    <source>
        <dbReference type="ARBA" id="ARBA00037868"/>
    </source>
</evidence>
<proteinExistence type="predicted"/>
<keyword evidence="8" id="KW-1133">Transmembrane helix</keyword>
<keyword evidence="2" id="KW-1003">Cell membrane</keyword>
<evidence type="ECO:0000256" key="3">
    <source>
        <dbReference type="ARBA" id="ARBA00022729"/>
    </source>
</evidence>
<dbReference type="CDD" id="cd21176">
    <property type="entry name" value="LPMO_auxiliary-like"/>
    <property type="match status" value="1"/>
</dbReference>
<keyword evidence="6" id="KW-0449">Lipoprotein</keyword>
<feature type="domain" description="Copper acquisition factor BIM1-like" evidence="10">
    <location>
        <begin position="20"/>
        <end position="160"/>
    </location>
</feature>
<feature type="signal peptide" evidence="9">
    <location>
        <begin position="1"/>
        <end position="21"/>
    </location>
</feature>
<organism evidence="11 12">
    <name type="scientific">Entomortierella chlamydospora</name>
    <dbReference type="NCBI Taxonomy" id="101097"/>
    <lineage>
        <taxon>Eukaryota</taxon>
        <taxon>Fungi</taxon>
        <taxon>Fungi incertae sedis</taxon>
        <taxon>Mucoromycota</taxon>
        <taxon>Mortierellomycotina</taxon>
        <taxon>Mortierellomycetes</taxon>
        <taxon>Mortierellales</taxon>
        <taxon>Mortierellaceae</taxon>
        <taxon>Entomortierella</taxon>
    </lineage>
</organism>
<dbReference type="Pfam" id="PF20238">
    <property type="entry name" value="BIM1-like_dom"/>
    <property type="match status" value="1"/>
</dbReference>
<dbReference type="OrthoDB" id="2146436at2759"/>
<keyword evidence="12" id="KW-1185">Reference proteome</keyword>
<dbReference type="GO" id="GO:0005886">
    <property type="term" value="C:plasma membrane"/>
    <property type="evidence" value="ECO:0007669"/>
    <property type="project" value="UniProtKB-SubCell"/>
</dbReference>
<feature type="transmembrane region" description="Helical" evidence="8">
    <location>
        <begin position="178"/>
        <end position="197"/>
    </location>
</feature>
<evidence type="ECO:0000256" key="2">
    <source>
        <dbReference type="ARBA" id="ARBA00022475"/>
    </source>
</evidence>
<sequence>MKITTFASSMLLLCSSASVMAHFMLVYPPSRGFDDDAEPNAPCGGFNTVQTNRSMFPLTDGFVDINSFHPSSTVTINVAIGSNPNTSDFTAAAASSIAINHPGHACLPFNLTSIPGAANNTNATIQLVYSGGDGSLYQCADVVLVTSAPGFDKTQCINDNGSNTTTSTSGANSRVSSVGVSGVMASVLGVVVATLAMV</sequence>
<keyword evidence="8" id="KW-0812">Transmembrane</keyword>
<dbReference type="GO" id="GO:0012505">
    <property type="term" value="C:endomembrane system"/>
    <property type="evidence" value="ECO:0007669"/>
    <property type="project" value="UniProtKB-SubCell"/>
</dbReference>
<evidence type="ECO:0000256" key="8">
    <source>
        <dbReference type="SAM" id="Phobius"/>
    </source>
</evidence>
<dbReference type="AlphaFoldDB" id="A0A9P6SXC4"/>
<name>A0A9P6SXC4_9FUNG</name>
<comment type="caution">
    <text evidence="11">The sequence shown here is derived from an EMBL/GenBank/DDBJ whole genome shotgun (WGS) entry which is preliminary data.</text>
</comment>
<evidence type="ECO:0000256" key="9">
    <source>
        <dbReference type="SAM" id="SignalP"/>
    </source>
</evidence>
<evidence type="ECO:0000313" key="11">
    <source>
        <dbReference type="EMBL" id="KAG0009571.1"/>
    </source>
</evidence>
<feature type="chain" id="PRO_5040316177" description="Copper acquisition factor BIM1-like domain-containing protein" evidence="9">
    <location>
        <begin position="22"/>
        <end position="198"/>
    </location>
</feature>
<evidence type="ECO:0000256" key="1">
    <source>
        <dbReference type="ARBA" id="ARBA00004236"/>
    </source>
</evidence>
<evidence type="ECO:0000256" key="4">
    <source>
        <dbReference type="ARBA" id="ARBA00023136"/>
    </source>
</evidence>
<dbReference type="Proteomes" id="UP000703661">
    <property type="component" value="Unassembled WGS sequence"/>
</dbReference>
<accession>A0A9P6SXC4</accession>
<gene>
    <name evidence="11" type="ORF">BGZ80_002259</name>
</gene>
<reference evidence="11" key="1">
    <citation type="journal article" date="2020" name="Fungal Divers.">
        <title>Resolving the Mortierellaceae phylogeny through synthesis of multi-gene phylogenetics and phylogenomics.</title>
        <authorList>
            <person name="Vandepol N."/>
            <person name="Liber J."/>
            <person name="Desiro A."/>
            <person name="Na H."/>
            <person name="Kennedy M."/>
            <person name="Barry K."/>
            <person name="Grigoriev I.V."/>
            <person name="Miller A.N."/>
            <person name="O'Donnell K."/>
            <person name="Stajich J.E."/>
            <person name="Bonito G."/>
        </authorList>
    </citation>
    <scope>NUCLEOTIDE SEQUENCE</scope>
    <source>
        <strain evidence="11">NRRL 2769</strain>
    </source>
</reference>
<evidence type="ECO:0000256" key="6">
    <source>
        <dbReference type="ARBA" id="ARBA00023288"/>
    </source>
</evidence>
<dbReference type="EMBL" id="JAAAID010001552">
    <property type="protein sequence ID" value="KAG0009571.1"/>
    <property type="molecule type" value="Genomic_DNA"/>
</dbReference>
<comment type="subcellular location">
    <subcellularLocation>
        <location evidence="1">Cell membrane</location>
    </subcellularLocation>
    <subcellularLocation>
        <location evidence="7">Endomembrane system</location>
        <topology evidence="7">Lipid-anchor</topology>
    </subcellularLocation>
</comment>
<dbReference type="InterPro" id="IPR046936">
    <property type="entry name" value="BIM1-like"/>
</dbReference>
<dbReference type="InterPro" id="IPR046530">
    <property type="entry name" value="BIM1-like_dom"/>
</dbReference>
<evidence type="ECO:0000259" key="10">
    <source>
        <dbReference type="Pfam" id="PF20238"/>
    </source>
</evidence>
<evidence type="ECO:0000256" key="5">
    <source>
        <dbReference type="ARBA" id="ARBA00023180"/>
    </source>
</evidence>
<evidence type="ECO:0000313" key="12">
    <source>
        <dbReference type="Proteomes" id="UP000703661"/>
    </source>
</evidence>
<dbReference type="PANTHER" id="PTHR34992:SF11">
    <property type="entry name" value="COPPER ACQUISITION FACTOR BIM1-LIKE DOMAIN-CONTAINING PROTEIN"/>
    <property type="match status" value="1"/>
</dbReference>
<dbReference type="PANTHER" id="PTHR34992">
    <property type="entry name" value="HYPHAL ANASTAMOSIS-7 PROTEIN"/>
    <property type="match status" value="1"/>
</dbReference>
<keyword evidence="3 9" id="KW-0732">Signal</keyword>
<keyword evidence="4 8" id="KW-0472">Membrane</keyword>
<protein>
    <recommendedName>
        <fullName evidence="10">Copper acquisition factor BIM1-like domain-containing protein</fullName>
    </recommendedName>
</protein>
<keyword evidence="5" id="KW-0325">Glycoprotein</keyword>